<accession>A0A6G6ADD4</accession>
<evidence type="ECO:0000313" key="1">
    <source>
        <dbReference type="EMBL" id="QID06453.1"/>
    </source>
</evidence>
<reference evidence="1" key="1">
    <citation type="submission" date="2019-07" db="EMBL/GenBank/DDBJ databases">
        <title>The discovery of a new lineage B mimivirus raises questions about particles surface fibrils.</title>
        <authorList>
            <person name="Silva L.K.S."/>
            <person name="Rodrigues R.A.L."/>
            <person name="Andrade A.C.S.P."/>
            <person name="Hikida H."/>
            <person name="Andreani J."/>
            <person name="Levasseur A."/>
            <person name="La Scola B."/>
            <person name="Abrahao J.S."/>
        </authorList>
    </citation>
    <scope>NUCLEOTIDE SEQUENCE</scope>
    <source>
        <strain evidence="1">B60</strain>
    </source>
</reference>
<organism evidence="1">
    <name type="scientific">Borely moumouvirus</name>
    <dbReference type="NCBI Taxonomy" id="2712067"/>
    <lineage>
        <taxon>Viruses</taxon>
        <taxon>Varidnaviria</taxon>
        <taxon>Bamfordvirae</taxon>
        <taxon>Nucleocytoviricota</taxon>
        <taxon>Megaviricetes</taxon>
        <taxon>Imitervirales</taxon>
        <taxon>Mimiviridae</taxon>
        <taxon>Megamimivirinae</taxon>
        <taxon>Moumouvirus</taxon>
    </lineage>
</organism>
<proteinExistence type="predicted"/>
<sequence length="229" mass="27427">MNCELRIFIDTNFKVKFMGSNKFNSEIFGWKCLKEILSIPIKRFIEYFEEIIYNMLSYNMDFLQKNNIDYTRLPKHIFFDTKSVNIDNDLFVINILFAKKYNVDIEKCIINIDQYQYKLSPLSEYASDLDICVLILNDILKNYNIDIDNKYIEFNLQINDTHSPNVFVKLKNINLIFDQNKDLEKYVENYLIMKTKLHKESIFLIDKISWSNKLISISDFLVVEKILKK</sequence>
<dbReference type="EMBL" id="MN175499">
    <property type="protein sequence ID" value="QID06453.1"/>
    <property type="molecule type" value="Genomic_DNA"/>
</dbReference>
<protein>
    <submittedName>
        <fullName evidence="1">Uncharacterized protein</fullName>
    </submittedName>
</protein>
<name>A0A6G6ADD4_9VIRU</name>